<reference evidence="2" key="1">
    <citation type="journal article" date="2020" name="Nat. Commun.">
        <title>Large-scale genome sequencing of mycorrhizal fungi provides insights into the early evolution of symbiotic traits.</title>
        <authorList>
            <person name="Miyauchi S."/>
            <person name="Kiss E."/>
            <person name="Kuo A."/>
            <person name="Drula E."/>
            <person name="Kohler A."/>
            <person name="Sanchez-Garcia M."/>
            <person name="Morin E."/>
            <person name="Andreopoulos B."/>
            <person name="Barry K.W."/>
            <person name="Bonito G."/>
            <person name="Buee M."/>
            <person name="Carver A."/>
            <person name="Chen C."/>
            <person name="Cichocki N."/>
            <person name="Clum A."/>
            <person name="Culley D."/>
            <person name="Crous P.W."/>
            <person name="Fauchery L."/>
            <person name="Girlanda M."/>
            <person name="Hayes R.D."/>
            <person name="Keri Z."/>
            <person name="LaButti K."/>
            <person name="Lipzen A."/>
            <person name="Lombard V."/>
            <person name="Magnuson J."/>
            <person name="Maillard F."/>
            <person name="Murat C."/>
            <person name="Nolan M."/>
            <person name="Ohm R.A."/>
            <person name="Pangilinan J."/>
            <person name="Pereira M.F."/>
            <person name="Perotto S."/>
            <person name="Peter M."/>
            <person name="Pfister S."/>
            <person name="Riley R."/>
            <person name="Sitrit Y."/>
            <person name="Stielow J.B."/>
            <person name="Szollosi G."/>
            <person name="Zifcakova L."/>
            <person name="Stursova M."/>
            <person name="Spatafora J.W."/>
            <person name="Tedersoo L."/>
            <person name="Vaario L.M."/>
            <person name="Yamada A."/>
            <person name="Yan M."/>
            <person name="Wang P."/>
            <person name="Xu J."/>
            <person name="Bruns T."/>
            <person name="Baldrian P."/>
            <person name="Vilgalys R."/>
            <person name="Dunand C."/>
            <person name="Henrissat B."/>
            <person name="Grigoriev I.V."/>
            <person name="Hibbett D."/>
            <person name="Nagy L.G."/>
            <person name="Martin F.M."/>
        </authorList>
    </citation>
    <scope>NUCLEOTIDE SEQUENCE</scope>
    <source>
        <strain evidence="2">UH-Tt-Lm1</strain>
    </source>
</reference>
<dbReference type="Proteomes" id="UP000736335">
    <property type="component" value="Unassembled WGS sequence"/>
</dbReference>
<evidence type="ECO:0000259" key="1">
    <source>
        <dbReference type="PROSITE" id="PS50011"/>
    </source>
</evidence>
<dbReference type="InterPro" id="IPR051681">
    <property type="entry name" value="Ser/Thr_Kinases-Pseudokinases"/>
</dbReference>
<dbReference type="Pfam" id="PF07714">
    <property type="entry name" value="PK_Tyr_Ser-Thr"/>
    <property type="match status" value="1"/>
</dbReference>
<dbReference type="GO" id="GO:0005524">
    <property type="term" value="F:ATP binding"/>
    <property type="evidence" value="ECO:0007669"/>
    <property type="project" value="InterPro"/>
</dbReference>
<protein>
    <submittedName>
        <fullName evidence="2">Kinase-like domain-containing protein</fullName>
    </submittedName>
</protein>
<dbReference type="InterPro" id="IPR011009">
    <property type="entry name" value="Kinase-like_dom_sf"/>
</dbReference>
<evidence type="ECO:0000313" key="3">
    <source>
        <dbReference type="Proteomes" id="UP000736335"/>
    </source>
</evidence>
<dbReference type="EMBL" id="WIUZ02000003">
    <property type="protein sequence ID" value="KAF9789395.1"/>
    <property type="molecule type" value="Genomic_DNA"/>
</dbReference>
<dbReference type="AlphaFoldDB" id="A0A9P6HM64"/>
<accession>A0A9P6HM64</accession>
<dbReference type="Gene3D" id="1.10.510.10">
    <property type="entry name" value="Transferase(Phosphotransferase) domain 1"/>
    <property type="match status" value="1"/>
</dbReference>
<dbReference type="InterPro" id="IPR001245">
    <property type="entry name" value="Ser-Thr/Tyr_kinase_cat_dom"/>
</dbReference>
<keyword evidence="2" id="KW-0418">Kinase</keyword>
<name>A0A9P6HM64_9AGAM</name>
<dbReference type="PROSITE" id="PS00109">
    <property type="entry name" value="PROTEIN_KINASE_TYR"/>
    <property type="match status" value="1"/>
</dbReference>
<dbReference type="InterPro" id="IPR008266">
    <property type="entry name" value="Tyr_kinase_AS"/>
</dbReference>
<keyword evidence="3" id="KW-1185">Reference proteome</keyword>
<organism evidence="2 3">
    <name type="scientific">Thelephora terrestris</name>
    <dbReference type="NCBI Taxonomy" id="56493"/>
    <lineage>
        <taxon>Eukaryota</taxon>
        <taxon>Fungi</taxon>
        <taxon>Dikarya</taxon>
        <taxon>Basidiomycota</taxon>
        <taxon>Agaricomycotina</taxon>
        <taxon>Agaricomycetes</taxon>
        <taxon>Thelephorales</taxon>
        <taxon>Thelephoraceae</taxon>
        <taxon>Thelephora</taxon>
    </lineage>
</organism>
<dbReference type="GO" id="GO:0004674">
    <property type="term" value="F:protein serine/threonine kinase activity"/>
    <property type="evidence" value="ECO:0007669"/>
    <property type="project" value="TreeGrafter"/>
</dbReference>
<reference evidence="2" key="2">
    <citation type="submission" date="2020-11" db="EMBL/GenBank/DDBJ databases">
        <authorList>
            <consortium name="DOE Joint Genome Institute"/>
            <person name="Kuo A."/>
            <person name="Miyauchi S."/>
            <person name="Kiss E."/>
            <person name="Drula E."/>
            <person name="Kohler A."/>
            <person name="Sanchez-Garcia M."/>
            <person name="Andreopoulos B."/>
            <person name="Barry K.W."/>
            <person name="Bonito G."/>
            <person name="Buee M."/>
            <person name="Carver A."/>
            <person name="Chen C."/>
            <person name="Cichocki N."/>
            <person name="Clum A."/>
            <person name="Culley D."/>
            <person name="Crous P.W."/>
            <person name="Fauchery L."/>
            <person name="Girlanda M."/>
            <person name="Hayes R."/>
            <person name="Keri Z."/>
            <person name="Labutti K."/>
            <person name="Lipzen A."/>
            <person name="Lombard V."/>
            <person name="Magnuson J."/>
            <person name="Maillard F."/>
            <person name="Morin E."/>
            <person name="Murat C."/>
            <person name="Nolan M."/>
            <person name="Ohm R."/>
            <person name="Pangilinan J."/>
            <person name="Pereira M."/>
            <person name="Perotto S."/>
            <person name="Peter M."/>
            <person name="Riley R."/>
            <person name="Sitrit Y."/>
            <person name="Stielow B."/>
            <person name="Szollosi G."/>
            <person name="Zifcakova L."/>
            <person name="Stursova M."/>
            <person name="Spatafora J.W."/>
            <person name="Tedersoo L."/>
            <person name="Vaario L.-M."/>
            <person name="Yamada A."/>
            <person name="Yan M."/>
            <person name="Wang P."/>
            <person name="Xu J."/>
            <person name="Bruns T."/>
            <person name="Baldrian P."/>
            <person name="Vilgalys R."/>
            <person name="Henrissat B."/>
            <person name="Grigoriev I.V."/>
            <person name="Hibbett D."/>
            <person name="Nagy L.G."/>
            <person name="Martin F.M."/>
        </authorList>
    </citation>
    <scope>NUCLEOTIDE SEQUENCE</scope>
    <source>
        <strain evidence="2">UH-Tt-Lm1</strain>
    </source>
</reference>
<keyword evidence="2" id="KW-0808">Transferase</keyword>
<dbReference type="SUPFAM" id="SSF56112">
    <property type="entry name" value="Protein kinase-like (PK-like)"/>
    <property type="match status" value="1"/>
</dbReference>
<dbReference type="PROSITE" id="PS50011">
    <property type="entry name" value="PROTEIN_KINASE_DOM"/>
    <property type="match status" value="1"/>
</dbReference>
<comment type="caution">
    <text evidence="2">The sequence shown here is derived from an EMBL/GenBank/DDBJ whole genome shotgun (WGS) entry which is preliminary data.</text>
</comment>
<dbReference type="InterPro" id="IPR000719">
    <property type="entry name" value="Prot_kinase_dom"/>
</dbReference>
<evidence type="ECO:0000313" key="2">
    <source>
        <dbReference type="EMBL" id="KAF9789395.1"/>
    </source>
</evidence>
<sequence length="367" mass="41422">MISSAEDYLESIQNLGKRGIEPQSYINKLDKVFGSLPAGSDIQRRCLRALRKTCGIYGILPDSYAITFSLCRLGERAFASGGYADVYRVASEQNAEELFAVKKLRLTEQHDIEKFTKKYCKEVVIFKRVNHPNVLSIEGIAPQLSQHCMVSRWMEHGHILGYLGKHPEANRLDLLIGVARGLDYLHQNDVVHGDLRSRNILIDKECHPRICDYGFSSITRNIHSANATTPNKRGGDRYIAPELIAEDKAGGVEKIRFTKESDIYSLSMVIVELVTGKIPFPNVQREDTVTHRVSKGERPSKPKDFPVPGASEEVWGVAEKCWHKKADKRLEIAQVYKHLNDIKSGVKVGDLRLSLFKRMSQWSSSSK</sequence>
<gene>
    <name evidence="2" type="ORF">BJ322DRAFT_532490</name>
</gene>
<dbReference type="OrthoDB" id="3260205at2759"/>
<proteinExistence type="predicted"/>
<dbReference type="PANTHER" id="PTHR44329">
    <property type="entry name" value="SERINE/THREONINE-PROTEIN KINASE TNNI3K-RELATED"/>
    <property type="match status" value="1"/>
</dbReference>
<feature type="domain" description="Protein kinase" evidence="1">
    <location>
        <begin position="72"/>
        <end position="341"/>
    </location>
</feature>